<dbReference type="Pfam" id="PF00903">
    <property type="entry name" value="Glyoxalase"/>
    <property type="match status" value="1"/>
</dbReference>
<dbReference type="InterPro" id="IPR029068">
    <property type="entry name" value="Glyas_Bleomycin-R_OHBP_Dase"/>
</dbReference>
<keyword evidence="3" id="KW-1185">Reference proteome</keyword>
<sequence length="136" mass="14211">MNTAPVPYVLLPGTAAEALGFYADVFGGEVSTRSFAEFGRADGPPDDVAHGVLRGPVDLFLADAGFDEDAVALTGVMFSLLGRATPEVTRTWFAALASGGGRVVSDLAVRPWGAVDGTVRDRFGLSWLLGYETSEG</sequence>
<evidence type="ECO:0000313" key="3">
    <source>
        <dbReference type="Proteomes" id="UP001500755"/>
    </source>
</evidence>
<dbReference type="Proteomes" id="UP001500755">
    <property type="component" value="Unassembled WGS sequence"/>
</dbReference>
<protein>
    <submittedName>
        <fullName evidence="2">VOC family protein</fullName>
    </submittedName>
</protein>
<evidence type="ECO:0000313" key="2">
    <source>
        <dbReference type="EMBL" id="GAA1998477.1"/>
    </source>
</evidence>
<reference evidence="3" key="1">
    <citation type="journal article" date="2019" name="Int. J. Syst. Evol. Microbiol.">
        <title>The Global Catalogue of Microorganisms (GCM) 10K type strain sequencing project: providing services to taxonomists for standard genome sequencing and annotation.</title>
        <authorList>
            <consortium name="The Broad Institute Genomics Platform"/>
            <consortium name="The Broad Institute Genome Sequencing Center for Infectious Disease"/>
            <person name="Wu L."/>
            <person name="Ma J."/>
        </authorList>
    </citation>
    <scope>NUCLEOTIDE SEQUENCE [LARGE SCALE GENOMIC DNA]</scope>
    <source>
        <strain evidence="3">JCM 14546</strain>
    </source>
</reference>
<dbReference type="SUPFAM" id="SSF54593">
    <property type="entry name" value="Glyoxalase/Bleomycin resistance protein/Dihydroxybiphenyl dioxygenase"/>
    <property type="match status" value="1"/>
</dbReference>
<dbReference type="PANTHER" id="PTHR33990:SF1">
    <property type="entry name" value="PROTEIN YJDN"/>
    <property type="match status" value="1"/>
</dbReference>
<name>A0ABP5EHC9_9MICO</name>
<comment type="caution">
    <text evidence="2">The sequence shown here is derived from an EMBL/GenBank/DDBJ whole genome shotgun (WGS) entry which is preliminary data.</text>
</comment>
<dbReference type="RefSeq" id="WP_344306182.1">
    <property type="nucleotide sequence ID" value="NZ_BAAANO010000003.1"/>
</dbReference>
<evidence type="ECO:0000259" key="1">
    <source>
        <dbReference type="Pfam" id="PF00903"/>
    </source>
</evidence>
<dbReference type="EMBL" id="BAAANO010000003">
    <property type="protein sequence ID" value="GAA1998477.1"/>
    <property type="molecule type" value="Genomic_DNA"/>
</dbReference>
<feature type="domain" description="Glyoxalase/fosfomycin resistance/dioxygenase" evidence="1">
    <location>
        <begin position="10"/>
        <end position="127"/>
    </location>
</feature>
<gene>
    <name evidence="2" type="ORF">GCM10009755_02200</name>
</gene>
<accession>A0ABP5EHC9</accession>
<dbReference type="Gene3D" id="3.10.180.10">
    <property type="entry name" value="2,3-Dihydroxybiphenyl 1,2-Dioxygenase, domain 1"/>
    <property type="match status" value="1"/>
</dbReference>
<proteinExistence type="predicted"/>
<dbReference type="PANTHER" id="PTHR33990">
    <property type="entry name" value="PROTEIN YJDN-RELATED"/>
    <property type="match status" value="1"/>
</dbReference>
<dbReference type="InterPro" id="IPR004360">
    <property type="entry name" value="Glyas_Fos-R_dOase_dom"/>
</dbReference>
<organism evidence="2 3">
    <name type="scientific">Brevibacterium samyangense</name>
    <dbReference type="NCBI Taxonomy" id="366888"/>
    <lineage>
        <taxon>Bacteria</taxon>
        <taxon>Bacillati</taxon>
        <taxon>Actinomycetota</taxon>
        <taxon>Actinomycetes</taxon>
        <taxon>Micrococcales</taxon>
        <taxon>Brevibacteriaceae</taxon>
        <taxon>Brevibacterium</taxon>
    </lineage>
</organism>